<dbReference type="Proteomes" id="UP000224634">
    <property type="component" value="Unassembled WGS sequence"/>
</dbReference>
<comment type="caution">
    <text evidence="2">The sequence shown here is derived from an EMBL/GenBank/DDBJ whole genome shotgun (WGS) entry which is preliminary data.</text>
</comment>
<proteinExistence type="predicted"/>
<evidence type="ECO:0000313" key="2">
    <source>
        <dbReference type="EMBL" id="PGH09424.1"/>
    </source>
</evidence>
<evidence type="ECO:0000313" key="3">
    <source>
        <dbReference type="Proteomes" id="UP000224634"/>
    </source>
</evidence>
<dbReference type="EMBL" id="PDNA01000153">
    <property type="protein sequence ID" value="PGH09424.1"/>
    <property type="molecule type" value="Genomic_DNA"/>
</dbReference>
<dbReference type="AlphaFoldDB" id="A0A2B7XCP0"/>
<organism evidence="2 3">
    <name type="scientific">Polytolypa hystricis (strain UAMH7299)</name>
    <dbReference type="NCBI Taxonomy" id="1447883"/>
    <lineage>
        <taxon>Eukaryota</taxon>
        <taxon>Fungi</taxon>
        <taxon>Dikarya</taxon>
        <taxon>Ascomycota</taxon>
        <taxon>Pezizomycotina</taxon>
        <taxon>Eurotiomycetes</taxon>
        <taxon>Eurotiomycetidae</taxon>
        <taxon>Onygenales</taxon>
        <taxon>Onygenales incertae sedis</taxon>
        <taxon>Polytolypa</taxon>
    </lineage>
</organism>
<evidence type="ECO:0000259" key="1">
    <source>
        <dbReference type="Pfam" id="PF06094"/>
    </source>
</evidence>
<feature type="domain" description="Gamma-glutamylcyclotransferase AIG2-like" evidence="1">
    <location>
        <begin position="168"/>
        <end position="233"/>
    </location>
</feature>
<sequence length="252" mass="28541">MFVRVLQSELLPHTFTEYTAHDLRNFMDLFEELERMRLFHYSYQQAVDAIGQQRRNVARTCVPDVLWELIRDEKEAEGFSRAAYEHHLQKPSGGFSERFSSSSVYLVTLEDPLNSPDKIQAIADFPSLPQVRYGTGEDGKLTALCELAATAMEALAAKPAQDDYPMWYFFYGSLHDPVRLVRLLMLPETTPIRLYPARITGGVLKLWGGRYKAMIDGPSIVVVEGPVYEVQTKGEEDALCGARFFYSKAIGA</sequence>
<gene>
    <name evidence="2" type="ORF">AJ80_07699</name>
</gene>
<dbReference type="InterPro" id="IPR009288">
    <property type="entry name" value="AIG2-like_dom"/>
</dbReference>
<keyword evidence="3" id="KW-1185">Reference proteome</keyword>
<name>A0A2B7XCP0_POLH7</name>
<protein>
    <recommendedName>
        <fullName evidence="1">Gamma-glutamylcyclotransferase AIG2-like domain-containing protein</fullName>
    </recommendedName>
</protein>
<accession>A0A2B7XCP0</accession>
<reference evidence="2 3" key="1">
    <citation type="submission" date="2017-10" db="EMBL/GenBank/DDBJ databases">
        <title>Comparative genomics in systemic dimorphic fungi from Ajellomycetaceae.</title>
        <authorList>
            <person name="Munoz J.F."/>
            <person name="Mcewen J.G."/>
            <person name="Clay O.K."/>
            <person name="Cuomo C.A."/>
        </authorList>
    </citation>
    <scope>NUCLEOTIDE SEQUENCE [LARGE SCALE GENOMIC DNA]</scope>
    <source>
        <strain evidence="2 3">UAMH7299</strain>
    </source>
</reference>
<dbReference type="OrthoDB" id="3262926at2759"/>
<dbReference type="Gene3D" id="3.10.490.10">
    <property type="entry name" value="Gamma-glutamyl cyclotransferase-like"/>
    <property type="match status" value="1"/>
</dbReference>
<dbReference type="Pfam" id="PF06094">
    <property type="entry name" value="GGACT"/>
    <property type="match status" value="1"/>
</dbReference>